<feature type="signal peptide" evidence="2">
    <location>
        <begin position="1"/>
        <end position="16"/>
    </location>
</feature>
<dbReference type="InterPro" id="IPR050811">
    <property type="entry name" value="Phosphate_ABC_transporter"/>
</dbReference>
<dbReference type="PANTHER" id="PTHR30570">
    <property type="entry name" value="PERIPLASMIC PHOSPHATE BINDING COMPONENT OF PHOSPHATE ABC TRANSPORTER"/>
    <property type="match status" value="1"/>
</dbReference>
<evidence type="ECO:0000313" key="5">
    <source>
        <dbReference type="Proteomes" id="UP000218784"/>
    </source>
</evidence>
<dbReference type="PANTHER" id="PTHR30570:SF1">
    <property type="entry name" value="PHOSPHATE-BINDING PROTEIN PSTS"/>
    <property type="match status" value="1"/>
</dbReference>
<keyword evidence="5" id="KW-1185">Reference proteome</keyword>
<dbReference type="RefSeq" id="WP_096612929.1">
    <property type="nucleotide sequence ID" value="NZ_NWVD01000005.1"/>
</dbReference>
<dbReference type="EMBL" id="NWVD01000005">
    <property type="protein sequence ID" value="PCG08538.1"/>
    <property type="molecule type" value="Genomic_DNA"/>
</dbReference>
<dbReference type="SUPFAM" id="SSF53850">
    <property type="entry name" value="Periplasmic binding protein-like II"/>
    <property type="match status" value="1"/>
</dbReference>
<dbReference type="InterPro" id="IPR024370">
    <property type="entry name" value="PBP_domain"/>
</dbReference>
<dbReference type="AlphaFoldDB" id="A0A2A4HXY0"/>
<sequence length="339" mass="35353">MKKTIASLLATSCVLAACSEKPAPIRITGSSTVYPFTAAVADSFAGKDGNVHPLVQSAGTIAGMKTFCAGPGAPDLLDASRRITRDDLAACTANKVGDVLEIPIGLDGIAVAEAKSGPKLAVTTKDLYLALAANPMGKPNSARTWRDVNPALPALPIKVLGPPESSGTRAAFVTLLIEPGCLVAMPEAQTLRTSGDPAKFDMTCSRLRNDGAFVSEGEDDNAIVTALERDPKALGVFGYSYLERNLAQLRAVPIGGVAPDATTIANGTYPGVRQLYLYVKKAHMEKKPAIKTFLNLYLDMAAANGPLARAGLIPLSEKAAARARRTIEGGFPVEPAALP</sequence>
<comment type="caution">
    <text evidence="4">The sequence shown here is derived from an EMBL/GenBank/DDBJ whole genome shotgun (WGS) entry which is preliminary data.</text>
</comment>
<reference evidence="4 5" key="1">
    <citation type="submission" date="2017-09" db="EMBL/GenBank/DDBJ databases">
        <title>Sphingomonas ginsenosidimutans KACC 14949, whole genome shotgun sequence.</title>
        <authorList>
            <person name="Feng G."/>
            <person name="Zhu H."/>
        </authorList>
    </citation>
    <scope>NUCLEOTIDE SEQUENCE [LARGE SCALE GENOMIC DNA]</scope>
    <source>
        <strain evidence="4 5">KACC 14949</strain>
    </source>
</reference>
<dbReference type="Proteomes" id="UP000218784">
    <property type="component" value="Unassembled WGS sequence"/>
</dbReference>
<protein>
    <submittedName>
        <fullName evidence="4">Phosphate ABC transporter substrate-binding protein</fullName>
    </submittedName>
</protein>
<dbReference type="PROSITE" id="PS51257">
    <property type="entry name" value="PROKAR_LIPOPROTEIN"/>
    <property type="match status" value="1"/>
</dbReference>
<name>A0A2A4HXY0_9SPHN</name>
<keyword evidence="1 2" id="KW-0732">Signal</keyword>
<proteinExistence type="predicted"/>
<dbReference type="Pfam" id="PF12849">
    <property type="entry name" value="PBP_like_2"/>
    <property type="match status" value="1"/>
</dbReference>
<dbReference type="Gene3D" id="3.40.190.10">
    <property type="entry name" value="Periplasmic binding protein-like II"/>
    <property type="match status" value="2"/>
</dbReference>
<evidence type="ECO:0000259" key="3">
    <source>
        <dbReference type="Pfam" id="PF12849"/>
    </source>
</evidence>
<evidence type="ECO:0000256" key="1">
    <source>
        <dbReference type="ARBA" id="ARBA00022729"/>
    </source>
</evidence>
<evidence type="ECO:0000256" key="2">
    <source>
        <dbReference type="SAM" id="SignalP"/>
    </source>
</evidence>
<evidence type="ECO:0000313" key="4">
    <source>
        <dbReference type="EMBL" id="PCG08538.1"/>
    </source>
</evidence>
<gene>
    <name evidence="4" type="ORF">COA17_12760</name>
</gene>
<accession>A0A2A4HXY0</accession>
<organism evidence="4 5">
    <name type="scientific">Sphingomonas ginsenosidimutans</name>
    <dbReference type="NCBI Taxonomy" id="862134"/>
    <lineage>
        <taxon>Bacteria</taxon>
        <taxon>Pseudomonadati</taxon>
        <taxon>Pseudomonadota</taxon>
        <taxon>Alphaproteobacteria</taxon>
        <taxon>Sphingomonadales</taxon>
        <taxon>Sphingomonadaceae</taxon>
        <taxon>Sphingomonas</taxon>
    </lineage>
</organism>
<feature type="domain" description="PBP" evidence="3">
    <location>
        <begin position="23"/>
        <end position="296"/>
    </location>
</feature>
<feature type="chain" id="PRO_5013377081" evidence="2">
    <location>
        <begin position="17"/>
        <end position="339"/>
    </location>
</feature>